<dbReference type="PROSITE" id="PS51084">
    <property type="entry name" value="HIT_2"/>
    <property type="match status" value="1"/>
</dbReference>
<dbReference type="EMBL" id="BGZJ01000002">
    <property type="protein sequence ID" value="GBO94379.1"/>
    <property type="molecule type" value="Genomic_DNA"/>
</dbReference>
<dbReference type="RefSeq" id="WP_116270655.1">
    <property type="nucleotide sequence ID" value="NZ_BGZJ01000002.1"/>
</dbReference>
<dbReference type="InterPro" id="IPR001310">
    <property type="entry name" value="Histidine_triad_HIT"/>
</dbReference>
<dbReference type="Gene3D" id="3.30.428.10">
    <property type="entry name" value="HIT-like"/>
    <property type="match status" value="1"/>
</dbReference>
<sequence>MSEKESGNTGAAESCLFCAIQTDDRKRIVEENDYAYAIRDGFPVTPGHTLFIPKRHVPDYFGLTQEERDSINLLIHSQKKILETEDPTIEGWNIGINNGFVSGQTVFHCHVHLIPRRKGDVENPRGGVRHVIPSKGSY</sequence>
<accession>A0A388SFZ4</accession>
<dbReference type="InterPro" id="IPR011146">
    <property type="entry name" value="HIT-like"/>
</dbReference>
<dbReference type="Proteomes" id="UP000266091">
    <property type="component" value="Unassembled WGS sequence"/>
</dbReference>
<dbReference type="OrthoDB" id="9784774at2"/>
<evidence type="ECO:0000256" key="2">
    <source>
        <dbReference type="PIRSR" id="PIRSR601310-3"/>
    </source>
</evidence>
<dbReference type="InterPro" id="IPR036265">
    <property type="entry name" value="HIT-like_sf"/>
</dbReference>
<comment type="caution">
    <text evidence="5">The sequence shown here is derived from an EMBL/GenBank/DDBJ whole genome shotgun (WGS) entry which is preliminary data.</text>
</comment>
<dbReference type="Pfam" id="PF01230">
    <property type="entry name" value="HIT"/>
    <property type="match status" value="1"/>
</dbReference>
<dbReference type="GO" id="GO:0003824">
    <property type="term" value="F:catalytic activity"/>
    <property type="evidence" value="ECO:0007669"/>
    <property type="project" value="InterPro"/>
</dbReference>
<evidence type="ECO:0000256" key="1">
    <source>
        <dbReference type="PIRSR" id="PIRSR601310-1"/>
    </source>
</evidence>
<dbReference type="PANTHER" id="PTHR42997">
    <property type="entry name" value="HIT FAMILY HYDROLASE"/>
    <property type="match status" value="1"/>
</dbReference>
<protein>
    <submittedName>
        <fullName evidence="5">HIT family protein</fullName>
    </submittedName>
</protein>
<dbReference type="PRINTS" id="PR00332">
    <property type="entry name" value="HISTRIAD"/>
</dbReference>
<evidence type="ECO:0000256" key="3">
    <source>
        <dbReference type="PROSITE-ProRule" id="PRU00464"/>
    </source>
</evidence>
<reference evidence="5 6" key="1">
    <citation type="journal article" date="2018" name="Int. J. Syst. Evol. Microbiol.">
        <title>Mesosutterella multiformis gen. nov., sp. nov., a member of the family Sutterellaceae and Sutterella megalosphaeroides sp. nov., isolated from human faeces.</title>
        <authorList>
            <person name="Sakamoto M."/>
            <person name="Ikeyama N."/>
            <person name="Kunihiro T."/>
            <person name="Iino T."/>
            <person name="Yuki M."/>
            <person name="Ohkuma M."/>
        </authorList>
    </citation>
    <scope>NUCLEOTIDE SEQUENCE [LARGE SCALE GENOMIC DNA]</scope>
    <source>
        <strain evidence="5 6">4NBBH2</strain>
    </source>
</reference>
<feature type="domain" description="HIT" evidence="4">
    <location>
        <begin position="16"/>
        <end position="123"/>
    </location>
</feature>
<dbReference type="InterPro" id="IPR052908">
    <property type="entry name" value="AP-4-A_phosphorylase"/>
</dbReference>
<feature type="active site" description="Tele-AMP-histidine intermediate" evidence="1">
    <location>
        <position position="110"/>
    </location>
</feature>
<dbReference type="PANTHER" id="PTHR42997:SF1">
    <property type="entry name" value="AP-4-A PHOSPHORYLASE"/>
    <property type="match status" value="1"/>
</dbReference>
<proteinExistence type="predicted"/>
<evidence type="ECO:0000313" key="6">
    <source>
        <dbReference type="Proteomes" id="UP000266091"/>
    </source>
</evidence>
<feature type="short sequence motif" description="Histidine triad motif" evidence="2 3">
    <location>
        <begin position="108"/>
        <end position="112"/>
    </location>
</feature>
<organism evidence="5 6">
    <name type="scientific">Mesosutterella multiformis</name>
    <dbReference type="NCBI Taxonomy" id="2259133"/>
    <lineage>
        <taxon>Bacteria</taxon>
        <taxon>Pseudomonadati</taxon>
        <taxon>Pseudomonadota</taxon>
        <taxon>Betaproteobacteria</taxon>
        <taxon>Burkholderiales</taxon>
        <taxon>Sutterellaceae</taxon>
        <taxon>Mesosutterella</taxon>
    </lineage>
</organism>
<evidence type="ECO:0000313" key="5">
    <source>
        <dbReference type="EMBL" id="GBO94379.1"/>
    </source>
</evidence>
<evidence type="ECO:0000259" key="4">
    <source>
        <dbReference type="PROSITE" id="PS51084"/>
    </source>
</evidence>
<keyword evidence="6" id="KW-1185">Reference proteome</keyword>
<dbReference type="AlphaFoldDB" id="A0A388SFZ4"/>
<gene>
    <name evidence="5" type="ORF">MESMUL_17330</name>
</gene>
<name>A0A388SFZ4_9BURK</name>
<dbReference type="SUPFAM" id="SSF54197">
    <property type="entry name" value="HIT-like"/>
    <property type="match status" value="1"/>
</dbReference>